<evidence type="ECO:0000256" key="3">
    <source>
        <dbReference type="ARBA" id="ARBA00022490"/>
    </source>
</evidence>
<comment type="catalytic activity">
    <reaction evidence="10">
        <text>L-threonyl-[protein] + ATP = O-phospho-L-threonyl-[protein] + ADP + H(+)</text>
        <dbReference type="Rhea" id="RHEA:46608"/>
        <dbReference type="Rhea" id="RHEA-COMP:11060"/>
        <dbReference type="Rhea" id="RHEA-COMP:11605"/>
        <dbReference type="ChEBI" id="CHEBI:15378"/>
        <dbReference type="ChEBI" id="CHEBI:30013"/>
        <dbReference type="ChEBI" id="CHEBI:30616"/>
        <dbReference type="ChEBI" id="CHEBI:61977"/>
        <dbReference type="ChEBI" id="CHEBI:456216"/>
        <dbReference type="EC" id="2.7.11.1"/>
    </reaction>
</comment>
<dbReference type="Proteomes" id="UP000240883">
    <property type="component" value="Unassembled WGS sequence"/>
</dbReference>
<sequence>MPHPQTAYRAPAPVSNAPPGTFAPGTKVQVGNHRVTVDKYLSEGGFAHVYLVRVPKTDERTPEVAVLKRVAVPDRDALANMRTEVETMKKLKGHKHIVTYIDSHASQLKGGGYEVFLLMEYCSGGGLIDFMNTRLQHRLTEPEILHIFSDVAEGVATMHYLRPPLLHRDLKVENVLITSRGSEKIYKLCDFGSTAPPRPAATTAAEGRLIEDDVQRHTTLQYRSPEMIDVYRKLPIDEKSDIWALGVLLYKLCYYTTPFEEVGQMAILNATFKYPHYPQFSDRLKKLIGWMLRESPSHRPNIYQVVVEVCSMRHRNVPIKDIYSNRTQSEDRRNQQLPSPEPQVSSPPVIGLQKVAPVQKVQNIPDITPMRRGRPTAPAQQPPAAKPSPSPMRGTTSDPFAALDSQNVQVRSAAADELAARFPSLDEFSLLHDRGQKFEFSPAPTSSDSDLNNRVAQALADEAFNIPAAKEPAPPPKPAPATPSSGVARSSSIKKPQQFEGAKDSPRTSSSAIAQPSPQRPGMVSTGIQTSPAPSPGPQKYPDVNKRPIWRVPELPHHTRALSQPRTFEKPQPSPSSLKPELTLPSRPSVLDHRSKSHTSTLSIPRSPASSRPSLESQRPSAMDLGNAIDRSKSANSHPRPSSIHVESSLDYLRDREMAPGRKFDAPSLSRGPPSASIMDSDSEPEEKNITSNVDFLRAMERDESDPKKHRRSSSQSKHAKRGSVASITSHTKSIVKGRFGDAFRKFESNSSNQDRGRESPLTPTEPYTDSRGGKTLTPIAGSEATGGLSDDDRVMDETQELPPEVRRELERRRLSEEERRVEAAAAEYRQRLAEQGDQGKGKATRASTIQNRVKNLLEESIKPAPVSRTAEGYGKYTDTGKPLPSRPQDQSGLRQPPTVARKPVGMVPPQSQPPQQLQQQQQQQQQQQPPLPTRPSLPERPPTSSSAPPAANRTATGPQAARPSAPPKPKALRTGGPAEMPTGRQSPVVAGKDKPLPPVRGAGQQEGAEEQFDVDSFSKRYPSLSGLEMVETEIPVRGVRDV</sequence>
<feature type="compositionally biased region" description="Polar residues" evidence="12">
    <location>
        <begin position="484"/>
        <end position="495"/>
    </location>
</feature>
<dbReference type="OrthoDB" id="2018507at2759"/>
<evidence type="ECO:0000256" key="1">
    <source>
        <dbReference type="ARBA" id="ARBA00004496"/>
    </source>
</evidence>
<evidence type="ECO:0000313" key="15">
    <source>
        <dbReference type="Proteomes" id="UP000240883"/>
    </source>
</evidence>
<keyword evidence="15" id="KW-1185">Reference proteome</keyword>
<evidence type="ECO:0000313" key="14">
    <source>
        <dbReference type="EMBL" id="PSN68010.1"/>
    </source>
</evidence>
<dbReference type="InterPro" id="IPR011009">
    <property type="entry name" value="Kinase-like_dom_sf"/>
</dbReference>
<proteinExistence type="predicted"/>
<evidence type="ECO:0000256" key="4">
    <source>
        <dbReference type="ARBA" id="ARBA00022527"/>
    </source>
</evidence>
<dbReference type="Gene3D" id="1.10.510.10">
    <property type="entry name" value="Transferase(Phosphotransferase) domain 1"/>
    <property type="match status" value="1"/>
</dbReference>
<feature type="compositionally biased region" description="Basic and acidic residues" evidence="12">
    <location>
        <begin position="698"/>
        <end position="707"/>
    </location>
</feature>
<dbReference type="PROSITE" id="PS00108">
    <property type="entry name" value="PROTEIN_KINASE_ST"/>
    <property type="match status" value="1"/>
</dbReference>
<evidence type="ECO:0000256" key="6">
    <source>
        <dbReference type="ARBA" id="ARBA00022679"/>
    </source>
</evidence>
<feature type="compositionally biased region" description="Pro residues" evidence="12">
    <location>
        <begin position="380"/>
        <end position="390"/>
    </location>
</feature>
<dbReference type="PROSITE" id="PS50011">
    <property type="entry name" value="PROTEIN_KINASE_DOM"/>
    <property type="match status" value="1"/>
</dbReference>
<dbReference type="AlphaFoldDB" id="A0A2T2NRJ4"/>
<organism evidence="14 15">
    <name type="scientific">Corynespora cassiicola Philippines</name>
    <dbReference type="NCBI Taxonomy" id="1448308"/>
    <lineage>
        <taxon>Eukaryota</taxon>
        <taxon>Fungi</taxon>
        <taxon>Dikarya</taxon>
        <taxon>Ascomycota</taxon>
        <taxon>Pezizomycotina</taxon>
        <taxon>Dothideomycetes</taxon>
        <taxon>Pleosporomycetidae</taxon>
        <taxon>Pleosporales</taxon>
        <taxon>Corynesporascaceae</taxon>
        <taxon>Corynespora</taxon>
    </lineage>
</organism>
<dbReference type="SMART" id="SM00220">
    <property type="entry name" value="S_TKc"/>
    <property type="match status" value="1"/>
</dbReference>
<protein>
    <recommendedName>
        <fullName evidence="2">non-specific serine/threonine protein kinase</fullName>
        <ecNumber evidence="2">2.7.11.1</ecNumber>
    </recommendedName>
</protein>
<evidence type="ECO:0000259" key="13">
    <source>
        <dbReference type="PROSITE" id="PS50011"/>
    </source>
</evidence>
<feature type="compositionally biased region" description="Low complexity" evidence="12">
    <location>
        <begin position="914"/>
        <end position="929"/>
    </location>
</feature>
<dbReference type="GO" id="GO:0005524">
    <property type="term" value="F:ATP binding"/>
    <property type="evidence" value="ECO:0007669"/>
    <property type="project" value="UniProtKB-KW"/>
</dbReference>
<evidence type="ECO:0000256" key="12">
    <source>
        <dbReference type="SAM" id="MobiDB-lite"/>
    </source>
</evidence>
<keyword evidence="6" id="KW-0808">Transferase</keyword>
<gene>
    <name evidence="14" type="ORF">BS50DRAFT_599989</name>
</gene>
<reference evidence="14 15" key="1">
    <citation type="journal article" date="2018" name="Front. Microbiol.">
        <title>Genome-Wide Analysis of Corynespora cassiicola Leaf Fall Disease Putative Effectors.</title>
        <authorList>
            <person name="Lopez D."/>
            <person name="Ribeiro S."/>
            <person name="Label P."/>
            <person name="Fumanal B."/>
            <person name="Venisse J.S."/>
            <person name="Kohler A."/>
            <person name="de Oliveira R.R."/>
            <person name="Labutti K."/>
            <person name="Lipzen A."/>
            <person name="Lail K."/>
            <person name="Bauer D."/>
            <person name="Ohm R.A."/>
            <person name="Barry K.W."/>
            <person name="Spatafora J."/>
            <person name="Grigoriev I.V."/>
            <person name="Martin F.M."/>
            <person name="Pujade-Renaud V."/>
        </authorList>
    </citation>
    <scope>NUCLEOTIDE SEQUENCE [LARGE SCALE GENOMIC DNA]</scope>
    <source>
        <strain evidence="14 15">Philippines</strain>
    </source>
</reference>
<feature type="compositionally biased region" description="Pro residues" evidence="12">
    <location>
        <begin position="472"/>
        <end position="481"/>
    </location>
</feature>
<keyword evidence="5" id="KW-0597">Phosphoprotein</keyword>
<feature type="region of interest" description="Disordered" evidence="12">
    <location>
        <begin position="459"/>
        <end position="1017"/>
    </location>
</feature>
<dbReference type="GO" id="GO:0007015">
    <property type="term" value="P:actin filament organization"/>
    <property type="evidence" value="ECO:0007669"/>
    <property type="project" value="TreeGrafter"/>
</dbReference>
<dbReference type="EC" id="2.7.11.1" evidence="2"/>
<evidence type="ECO:0000256" key="5">
    <source>
        <dbReference type="ARBA" id="ARBA00022553"/>
    </source>
</evidence>
<dbReference type="PANTHER" id="PTHR22967">
    <property type="entry name" value="SERINE/THREONINE PROTEIN KINASE"/>
    <property type="match status" value="1"/>
</dbReference>
<dbReference type="STRING" id="1448308.A0A2T2NRJ4"/>
<dbReference type="EMBL" id="KZ678134">
    <property type="protein sequence ID" value="PSN68010.1"/>
    <property type="molecule type" value="Genomic_DNA"/>
</dbReference>
<evidence type="ECO:0000256" key="2">
    <source>
        <dbReference type="ARBA" id="ARBA00012513"/>
    </source>
</evidence>
<keyword evidence="8" id="KW-0418">Kinase</keyword>
<evidence type="ECO:0000256" key="7">
    <source>
        <dbReference type="ARBA" id="ARBA00022741"/>
    </source>
</evidence>
<feature type="compositionally biased region" description="Basic and acidic residues" evidence="12">
    <location>
        <begin position="652"/>
        <end position="665"/>
    </location>
</feature>
<feature type="compositionally biased region" description="Basic residues" evidence="12">
    <location>
        <begin position="708"/>
        <end position="722"/>
    </location>
</feature>
<dbReference type="Pfam" id="PF00069">
    <property type="entry name" value="Pkinase"/>
    <property type="match status" value="1"/>
</dbReference>
<dbReference type="FunFam" id="1.10.510.10:FF:000441">
    <property type="entry name" value="Serine/threonine protein kinase"/>
    <property type="match status" value="1"/>
</dbReference>
<keyword evidence="3" id="KW-0963">Cytoplasm</keyword>
<name>A0A2T2NRJ4_CORCC</name>
<dbReference type="GO" id="GO:0000147">
    <property type="term" value="P:actin cortical patch assembly"/>
    <property type="evidence" value="ECO:0007669"/>
    <property type="project" value="TreeGrafter"/>
</dbReference>
<dbReference type="GO" id="GO:0005737">
    <property type="term" value="C:cytoplasm"/>
    <property type="evidence" value="ECO:0007669"/>
    <property type="project" value="UniProtKB-SubCell"/>
</dbReference>
<feature type="domain" description="Protein kinase" evidence="13">
    <location>
        <begin position="35"/>
        <end position="317"/>
    </location>
</feature>
<evidence type="ECO:0000256" key="11">
    <source>
        <dbReference type="ARBA" id="ARBA00048679"/>
    </source>
</evidence>
<feature type="compositionally biased region" description="Polar residues" evidence="12">
    <location>
        <begin position="507"/>
        <end position="517"/>
    </location>
</feature>
<evidence type="ECO:0000256" key="8">
    <source>
        <dbReference type="ARBA" id="ARBA00022777"/>
    </source>
</evidence>
<dbReference type="InterPro" id="IPR008271">
    <property type="entry name" value="Ser/Thr_kinase_AS"/>
</dbReference>
<evidence type="ECO:0000256" key="10">
    <source>
        <dbReference type="ARBA" id="ARBA00047899"/>
    </source>
</evidence>
<comment type="catalytic activity">
    <reaction evidence="11">
        <text>L-seryl-[protein] + ATP = O-phospho-L-seryl-[protein] + ADP + H(+)</text>
        <dbReference type="Rhea" id="RHEA:17989"/>
        <dbReference type="Rhea" id="RHEA-COMP:9863"/>
        <dbReference type="Rhea" id="RHEA-COMP:11604"/>
        <dbReference type="ChEBI" id="CHEBI:15378"/>
        <dbReference type="ChEBI" id="CHEBI:29999"/>
        <dbReference type="ChEBI" id="CHEBI:30616"/>
        <dbReference type="ChEBI" id="CHEBI:83421"/>
        <dbReference type="ChEBI" id="CHEBI:456216"/>
        <dbReference type="EC" id="2.7.11.1"/>
    </reaction>
</comment>
<dbReference type="PANTHER" id="PTHR22967:SF57">
    <property type="entry name" value="AUXILIN, ISOFORM A-RELATED"/>
    <property type="match status" value="1"/>
</dbReference>
<keyword evidence="7" id="KW-0547">Nucleotide-binding</keyword>
<feature type="region of interest" description="Disordered" evidence="12">
    <location>
        <begin position="360"/>
        <end position="400"/>
    </location>
</feature>
<keyword evidence="9" id="KW-0067">ATP-binding</keyword>
<comment type="subcellular location">
    <subcellularLocation>
        <location evidence="1">Cytoplasm</location>
    </subcellularLocation>
</comment>
<evidence type="ECO:0000256" key="9">
    <source>
        <dbReference type="ARBA" id="ARBA00022840"/>
    </source>
</evidence>
<feature type="compositionally biased region" description="Pro residues" evidence="12">
    <location>
        <begin position="930"/>
        <end position="942"/>
    </location>
</feature>
<accession>A0A2T2NRJ4</accession>
<feature type="compositionally biased region" description="Low complexity" evidence="12">
    <location>
        <begin position="602"/>
        <end position="617"/>
    </location>
</feature>
<keyword evidence="4" id="KW-0723">Serine/threonine-protein kinase</keyword>
<feature type="compositionally biased region" description="Basic and acidic residues" evidence="12">
    <location>
        <begin position="804"/>
        <end position="841"/>
    </location>
</feature>
<dbReference type="SUPFAM" id="SSF56112">
    <property type="entry name" value="Protein kinase-like (PK-like)"/>
    <property type="match status" value="1"/>
</dbReference>
<feature type="compositionally biased region" description="Basic and acidic residues" evidence="12">
    <location>
        <begin position="739"/>
        <end position="748"/>
    </location>
</feature>
<dbReference type="GO" id="GO:0004674">
    <property type="term" value="F:protein serine/threonine kinase activity"/>
    <property type="evidence" value="ECO:0007669"/>
    <property type="project" value="UniProtKB-KW"/>
</dbReference>
<feature type="region of interest" description="Disordered" evidence="12">
    <location>
        <begin position="320"/>
        <end position="348"/>
    </location>
</feature>
<dbReference type="CDD" id="cd14037">
    <property type="entry name" value="STKc_NAK_like"/>
    <property type="match status" value="1"/>
</dbReference>
<dbReference type="InterPro" id="IPR000719">
    <property type="entry name" value="Prot_kinase_dom"/>
</dbReference>
<feature type="compositionally biased region" description="Low complexity" evidence="12">
    <location>
        <begin position="943"/>
        <end position="964"/>
    </location>
</feature>
<feature type="compositionally biased region" description="Low complexity" evidence="12">
    <location>
        <begin position="335"/>
        <end position="348"/>
    </location>
</feature>